<dbReference type="Proteomes" id="UP000249464">
    <property type="component" value="Unassembled WGS sequence"/>
</dbReference>
<organism evidence="2 3">
    <name type="scientific">Microbotryum silenes-dioicae</name>
    <dbReference type="NCBI Taxonomy" id="796604"/>
    <lineage>
        <taxon>Eukaryota</taxon>
        <taxon>Fungi</taxon>
        <taxon>Dikarya</taxon>
        <taxon>Basidiomycota</taxon>
        <taxon>Pucciniomycotina</taxon>
        <taxon>Microbotryomycetes</taxon>
        <taxon>Microbotryales</taxon>
        <taxon>Microbotryaceae</taxon>
        <taxon>Microbotryum</taxon>
    </lineage>
</organism>
<dbReference type="EMBL" id="FQNC01000048">
    <property type="protein sequence ID" value="SGY78778.1"/>
    <property type="molecule type" value="Genomic_DNA"/>
</dbReference>
<dbReference type="InterPro" id="IPR014756">
    <property type="entry name" value="Ig_E-set"/>
</dbReference>
<protein>
    <submittedName>
        <fullName evidence="2">BQ5605_C008g04949 protein</fullName>
    </submittedName>
</protein>
<feature type="region of interest" description="Disordered" evidence="1">
    <location>
        <begin position="474"/>
        <end position="494"/>
    </location>
</feature>
<feature type="region of interest" description="Disordered" evidence="1">
    <location>
        <begin position="276"/>
        <end position="313"/>
    </location>
</feature>
<evidence type="ECO:0000256" key="1">
    <source>
        <dbReference type="SAM" id="MobiDB-lite"/>
    </source>
</evidence>
<dbReference type="Gene3D" id="2.60.40.640">
    <property type="match status" value="1"/>
</dbReference>
<dbReference type="InterPro" id="IPR014752">
    <property type="entry name" value="Arrestin-like_C"/>
</dbReference>
<name>A0A2X0PDF6_9BASI</name>
<dbReference type="AlphaFoldDB" id="A0A2X0PDF6"/>
<reference evidence="2 3" key="1">
    <citation type="submission" date="2016-11" db="EMBL/GenBank/DDBJ databases">
        <authorList>
            <person name="Jaros S."/>
            <person name="Januszkiewicz K."/>
            <person name="Wedrychowicz H."/>
        </authorList>
    </citation>
    <scope>NUCLEOTIDE SEQUENCE [LARGE SCALE GENOMIC DNA]</scope>
</reference>
<proteinExistence type="predicted"/>
<gene>
    <name evidence="2" type="primary">BQ5605_C008g04949</name>
    <name evidence="2" type="ORF">BQ5605_C008G04949</name>
</gene>
<dbReference type="SUPFAM" id="SSF81296">
    <property type="entry name" value="E set domains"/>
    <property type="match status" value="1"/>
</dbReference>
<evidence type="ECO:0000313" key="3">
    <source>
        <dbReference type="Proteomes" id="UP000249464"/>
    </source>
</evidence>
<keyword evidence="3" id="KW-1185">Reference proteome</keyword>
<sequence length="494" mass="53641">MFSSFLSSKPKISVTLAQEAIYVHPSAVEDSELWQENLPSPDPLLCGTVLLSLETPRAFDRIKVVLEGLSDAFGGGSSPYETRTTIHKEVCVELGGEVLPAGNHATDTRSEFKRSSRFNFSLIIPSNTAIHQRCNYGRVRHFVKATGYLSGTLAGSITTPPVAFFVIANPSRPGELPLPTNIDIQYVNEHLGPVGVQINSPHLTVASLLSVRVALPSPPAPVEIKSINSSIHQTYEVHYADGRISRPPVEKHLLTKVSMRASPSLSVPICTTECGTEAPESTTASGPEPAQRFLSRPLTRDPTGTPCCPPRPDIPESDPLPLSLLKGQEDDFVYHRMFRCPTDDLVRPTTLAGCNDSPIKVSHALVIEIQYRLVDQPADVPDYVLTIRKPIQITSCCCLWDSLLLPVYAQKSPKIVKRPLREACMCTYSLETMLDRDGEALQRAGSIESSSGEARFLGSARSLKSPSYSEASSYASSLVEEPSPGAQDGGIDGH</sequence>
<accession>A0A2X0PDF6</accession>
<evidence type="ECO:0000313" key="2">
    <source>
        <dbReference type="EMBL" id="SGY78778.1"/>
    </source>
</evidence>